<dbReference type="RefSeq" id="WP_101289371.1">
    <property type="nucleotide sequence ID" value="NZ_FOUQ01000017.1"/>
</dbReference>
<dbReference type="InterPro" id="IPR014004">
    <property type="entry name" value="Transpt-assoc_nodulatn_dom_bac"/>
</dbReference>
<dbReference type="PANTHER" id="PTHR34606:SF15">
    <property type="entry name" value="BON DOMAIN-CONTAINING PROTEIN"/>
    <property type="match status" value="1"/>
</dbReference>
<dbReference type="InterPro" id="IPR051686">
    <property type="entry name" value="Lipoprotein_DolP"/>
</dbReference>
<protein>
    <recommendedName>
        <fullName evidence="2">BON domain-containing protein</fullName>
    </recommendedName>
</protein>
<dbReference type="Proteomes" id="UP000233491">
    <property type="component" value="Unassembled WGS sequence"/>
</dbReference>
<dbReference type="Gene3D" id="3.30.1340.30">
    <property type="match status" value="1"/>
</dbReference>
<feature type="compositionally biased region" description="Basic and acidic residues" evidence="1">
    <location>
        <begin position="53"/>
        <end position="62"/>
    </location>
</feature>
<feature type="region of interest" description="Disordered" evidence="1">
    <location>
        <begin position="164"/>
        <end position="198"/>
    </location>
</feature>
<keyword evidence="4" id="KW-1185">Reference proteome</keyword>
<proteinExistence type="predicted"/>
<dbReference type="OrthoDB" id="680465at2"/>
<dbReference type="AlphaFoldDB" id="A0A1I4WIQ2"/>
<dbReference type="PROSITE" id="PS50914">
    <property type="entry name" value="BON"/>
    <property type="match status" value="1"/>
</dbReference>
<reference evidence="3 4" key="1">
    <citation type="submission" date="2017-12" db="EMBL/GenBank/DDBJ databases">
        <title>Anaerobic carbon monoxide metabolism by Pleomorphomonas carboxyditropha sp. nov., a new mesophilic hydrogenogenic carboxidotroph.</title>
        <authorList>
            <person name="Esquivel-Elizondo S."/>
            <person name="Krajmalnik-Brown R."/>
        </authorList>
    </citation>
    <scope>NUCLEOTIDE SEQUENCE [LARGE SCALE GENOMIC DNA]</scope>
    <source>
        <strain evidence="3 4">R5-392</strain>
    </source>
</reference>
<feature type="compositionally biased region" description="Basic and acidic residues" evidence="1">
    <location>
        <begin position="73"/>
        <end position="93"/>
    </location>
</feature>
<feature type="domain" description="BON" evidence="2">
    <location>
        <begin position="182"/>
        <end position="250"/>
    </location>
</feature>
<evidence type="ECO:0000256" key="1">
    <source>
        <dbReference type="SAM" id="MobiDB-lite"/>
    </source>
</evidence>
<organism evidence="3 4">
    <name type="scientific">Pleomorphomonas diazotrophica</name>
    <dbReference type="NCBI Taxonomy" id="1166257"/>
    <lineage>
        <taxon>Bacteria</taxon>
        <taxon>Pseudomonadati</taxon>
        <taxon>Pseudomonadota</taxon>
        <taxon>Alphaproteobacteria</taxon>
        <taxon>Hyphomicrobiales</taxon>
        <taxon>Pleomorphomonadaceae</taxon>
        <taxon>Pleomorphomonas</taxon>
    </lineage>
</organism>
<name>A0A1I4WIQ2_9HYPH</name>
<accession>A0A1I4WIQ2</accession>
<feature type="compositionally biased region" description="Basic and acidic residues" evidence="1">
    <location>
        <begin position="180"/>
        <end position="196"/>
    </location>
</feature>
<feature type="region of interest" description="Disordered" evidence="1">
    <location>
        <begin position="1"/>
        <end position="21"/>
    </location>
</feature>
<dbReference type="InterPro" id="IPR007055">
    <property type="entry name" value="BON_dom"/>
</dbReference>
<evidence type="ECO:0000259" key="2">
    <source>
        <dbReference type="PROSITE" id="PS50914"/>
    </source>
</evidence>
<dbReference type="PANTHER" id="PTHR34606">
    <property type="entry name" value="BON DOMAIN-CONTAINING PROTEIN"/>
    <property type="match status" value="1"/>
</dbReference>
<dbReference type="Pfam" id="PF04972">
    <property type="entry name" value="BON"/>
    <property type="match status" value="1"/>
</dbReference>
<feature type="region of interest" description="Disordered" evidence="1">
    <location>
        <begin position="53"/>
        <end position="146"/>
    </location>
</feature>
<gene>
    <name evidence="3" type="ORF">CXZ10_11460</name>
</gene>
<comment type="caution">
    <text evidence="3">The sequence shown here is derived from an EMBL/GenBank/DDBJ whole genome shotgun (WGS) entry which is preliminary data.</text>
</comment>
<sequence>MANGRNERDFPSRDYDDDRQRLTGRWVQDDETGSLRRRFDEFDRDDEAFRGRRGYEGRRDWGDTGGYYGAPRRGVERDGGGHAFDFARRDSGRSDLGSRGGNRSFEGRDRFNEGYGVRSGTERDYDDHDDQSFPGDSPRGGWPQRGNWISRYVSAEARADEGRFAGSTGSFRGKGPKGYVRSDERIKEDVSDRLSDDDTLDASDITVEVSGGEVTLTGYVDSRQAKRTAEDCAEQCAGVRHVQNNLRVRSAGDPMVDQTVNKAKTTDL</sequence>
<dbReference type="EMBL" id="PJNW01000008">
    <property type="protein sequence ID" value="PKR89124.1"/>
    <property type="molecule type" value="Genomic_DNA"/>
</dbReference>
<evidence type="ECO:0000313" key="4">
    <source>
        <dbReference type="Proteomes" id="UP000233491"/>
    </source>
</evidence>
<feature type="compositionally biased region" description="Low complexity" evidence="1">
    <location>
        <begin position="94"/>
        <end position="104"/>
    </location>
</feature>
<dbReference type="SMART" id="SM00749">
    <property type="entry name" value="BON"/>
    <property type="match status" value="1"/>
</dbReference>
<evidence type="ECO:0000313" key="3">
    <source>
        <dbReference type="EMBL" id="PKR89124.1"/>
    </source>
</evidence>